<gene>
    <name evidence="2" type="ORF">AN481_09550</name>
</gene>
<dbReference type="AlphaFoldDB" id="A0A1B7VX77"/>
<dbReference type="STRING" id="1803587.GCA_001593825_02030"/>
<dbReference type="InterPro" id="IPR007403">
    <property type="entry name" value="DUF456"/>
</dbReference>
<keyword evidence="1" id="KW-0812">Transmembrane</keyword>
<feature type="transmembrane region" description="Helical" evidence="1">
    <location>
        <begin position="46"/>
        <end position="72"/>
    </location>
</feature>
<accession>A0A1B7VX77</accession>
<keyword evidence="1" id="KW-1133">Transmembrane helix</keyword>
<dbReference type="PANTHER" id="PTHR39165">
    <property type="entry name" value="IG HYPOTHETICAL 17883"/>
    <property type="match status" value="1"/>
</dbReference>
<feature type="transmembrane region" description="Helical" evidence="1">
    <location>
        <begin position="107"/>
        <end position="125"/>
    </location>
</feature>
<evidence type="ECO:0000313" key="3">
    <source>
        <dbReference type="Proteomes" id="UP000092382"/>
    </source>
</evidence>
<dbReference type="Proteomes" id="UP000092382">
    <property type="component" value="Unassembled WGS sequence"/>
</dbReference>
<feature type="transmembrane region" description="Helical" evidence="1">
    <location>
        <begin position="137"/>
        <end position="163"/>
    </location>
</feature>
<sequence>MQIIYWLLLAVMFVGIIGAVVPAIPGSSLILISIIIWGIVSNSFAAIKIPLIVTIIVLLLSTGVDFLAGYIGAKQAGASKWGQIGAFVGLLMGFFGLLPALPFGGPLLGILFGPLLGAIVGEFLYQRRLWPAVKAGIGITVGTVVGNLIQGVLAISAVIVFLLTTWPQVYGGS</sequence>
<proteinExistence type="predicted"/>
<evidence type="ECO:0000313" key="2">
    <source>
        <dbReference type="EMBL" id="OBQ25586.1"/>
    </source>
</evidence>
<dbReference type="Pfam" id="PF04306">
    <property type="entry name" value="DUF456"/>
    <property type="match status" value="1"/>
</dbReference>
<evidence type="ECO:0008006" key="4">
    <source>
        <dbReference type="Google" id="ProtNLM"/>
    </source>
</evidence>
<comment type="caution">
    <text evidence="2">The sequence shown here is derived from an EMBL/GenBank/DDBJ whole genome shotgun (WGS) entry which is preliminary data.</text>
</comment>
<organism evidence="2 3">
    <name type="scientific">Aphanizomenon flos-aquae LD13</name>
    <dbReference type="NCBI Taxonomy" id="1710894"/>
    <lineage>
        <taxon>Bacteria</taxon>
        <taxon>Bacillati</taxon>
        <taxon>Cyanobacteriota</taxon>
        <taxon>Cyanophyceae</taxon>
        <taxon>Nostocales</taxon>
        <taxon>Aphanizomenonaceae</taxon>
        <taxon>Aphanizomenon</taxon>
    </lineage>
</organism>
<keyword evidence="1" id="KW-0472">Membrane</keyword>
<name>A0A1B7VX77_APHFL</name>
<feature type="transmembrane region" description="Helical" evidence="1">
    <location>
        <begin position="7"/>
        <end position="40"/>
    </location>
</feature>
<dbReference type="EMBL" id="LJOY01000026">
    <property type="protein sequence ID" value="OBQ25586.1"/>
    <property type="molecule type" value="Genomic_DNA"/>
</dbReference>
<evidence type="ECO:0000256" key="1">
    <source>
        <dbReference type="SAM" id="Phobius"/>
    </source>
</evidence>
<protein>
    <recommendedName>
        <fullName evidence="4">DUF456 domain-containing protein</fullName>
    </recommendedName>
</protein>
<dbReference type="PANTHER" id="PTHR39165:SF1">
    <property type="entry name" value="DUF456 DOMAIN-CONTAINING PROTEIN"/>
    <property type="match status" value="1"/>
</dbReference>
<dbReference type="PATRIC" id="fig|1710894.3.peg.3837"/>
<reference evidence="2 3" key="1">
    <citation type="submission" date="2015-09" db="EMBL/GenBank/DDBJ databases">
        <title>Whole genome shotgun sequence assembly of Aphanizomenon flos-aquae UKL13.</title>
        <authorList>
            <person name="Driscoll C."/>
        </authorList>
    </citation>
    <scope>NUCLEOTIDE SEQUENCE [LARGE SCALE GENOMIC DNA]</scope>
    <source>
        <strain evidence="2">MDT13</strain>
    </source>
</reference>
<feature type="transmembrane region" description="Helical" evidence="1">
    <location>
        <begin position="84"/>
        <end position="101"/>
    </location>
</feature>